<dbReference type="FunFam" id="3.30.160.60:FF:000072">
    <property type="entry name" value="zinc finger protein 143 isoform X1"/>
    <property type="match status" value="1"/>
</dbReference>
<evidence type="ECO:0000256" key="4">
    <source>
        <dbReference type="ARBA" id="ARBA00022737"/>
    </source>
</evidence>
<dbReference type="PROSITE" id="PS00028">
    <property type="entry name" value="ZINC_FINGER_C2H2_1"/>
    <property type="match status" value="1"/>
</dbReference>
<dbReference type="GO" id="GO:0000981">
    <property type="term" value="F:DNA-binding transcription factor activity, RNA polymerase II-specific"/>
    <property type="evidence" value="ECO:0007669"/>
    <property type="project" value="UniProtKB-ARBA"/>
</dbReference>
<reference evidence="14" key="1">
    <citation type="submission" date="2020-06" db="EMBL/GenBank/DDBJ databases">
        <title>Genomes of multiple members of Pneumocystis genus reveal paths to human pathogen Pneumocystis jirovecii.</title>
        <authorList>
            <person name="Cisse O.H."/>
            <person name="Ma L."/>
            <person name="Dekker J."/>
            <person name="Khil P."/>
            <person name="Jo J."/>
            <person name="Brenchley J."/>
            <person name="Blair R."/>
            <person name="Pahar B."/>
            <person name="Chabe M."/>
            <person name="Van Rompay K.A."/>
            <person name="Keesler R."/>
            <person name="Sukura A."/>
            <person name="Hirsch V."/>
            <person name="Kutty G."/>
            <person name="Liu Y."/>
            <person name="Peng L."/>
            <person name="Chen J."/>
            <person name="Song J."/>
            <person name="Weissenbacher-Lang C."/>
            <person name="Xu J."/>
            <person name="Upham N.S."/>
            <person name="Stajich J.E."/>
            <person name="Cuomo C.A."/>
            <person name="Cushion M.T."/>
            <person name="Kovacs J.A."/>
        </authorList>
    </citation>
    <scope>NUCLEOTIDE SEQUENCE</scope>
    <source>
        <strain evidence="14">2A</strain>
    </source>
</reference>
<keyword evidence="12" id="KW-0812">Transmembrane</keyword>
<feature type="domain" description="C2H2-type" evidence="13">
    <location>
        <begin position="344"/>
        <end position="364"/>
    </location>
</feature>
<dbReference type="InterPro" id="IPR013087">
    <property type="entry name" value="Znf_C2H2_type"/>
</dbReference>
<keyword evidence="6" id="KW-0862">Zinc</keyword>
<dbReference type="EMBL" id="CP054532">
    <property type="protein sequence ID" value="QSL64098.1"/>
    <property type="molecule type" value="Genomic_DNA"/>
</dbReference>
<evidence type="ECO:0000256" key="5">
    <source>
        <dbReference type="ARBA" id="ARBA00022771"/>
    </source>
</evidence>
<evidence type="ECO:0000256" key="7">
    <source>
        <dbReference type="ARBA" id="ARBA00023015"/>
    </source>
</evidence>
<evidence type="ECO:0000256" key="12">
    <source>
        <dbReference type="SAM" id="Phobius"/>
    </source>
</evidence>
<evidence type="ECO:0000313" key="14">
    <source>
        <dbReference type="EMBL" id="QSL64098.1"/>
    </source>
</evidence>
<dbReference type="OrthoDB" id="8922241at2759"/>
<sequence length="396" mass="45182">MARFVEYFVLFNNNRIFVYSDLFWRVIVILVLFWIFVFMNLIRSPKNSKTLFHVSLSPDDEKIYSEIRSLQTLPNISNIVKDETESSKLVNQSSGSQGQQLDHSSGLPDIQRPFSTHFFSQHGNSLVTRLQSEEICNSRSLSSSNSAIPNLVGYWPATPLHTGFRSDSHVLQQYPYLVFQQQLPSPFNTRLEQHCFSPQVTTHFPLSLYSSYLSQTNSDSFGTNRQPQPADKFPSLPLTPSPLYQLHDNNNLTNCQSYLQLSPLHTTHPPMGSISYNSAEYSGCHINNQPVFSDLASENDITSQSYTQLLSLNHSFPPKQSKSDYLLPTRSKSGNSFSSRPFKCDLCFQSFNRNHDLKRHKRIHLAIKPFPCPSCEKCFSRKDALKRHILVKGCIG</sequence>
<keyword evidence="5" id="KW-0863">Zinc-finger</keyword>
<dbReference type="Gene3D" id="3.30.160.60">
    <property type="entry name" value="Classic Zinc Finger"/>
    <property type="match status" value="2"/>
</dbReference>
<keyword evidence="7" id="KW-0805">Transcription regulation</keyword>
<dbReference type="PANTHER" id="PTHR16515:SF66">
    <property type="entry name" value="C2H2-TYPE DOMAIN-CONTAINING PROTEIN"/>
    <property type="match status" value="1"/>
</dbReference>
<protein>
    <recommendedName>
        <fullName evidence="13">C2H2-type domain-containing protein</fullName>
    </recommendedName>
</protein>
<evidence type="ECO:0000313" key="15">
    <source>
        <dbReference type="Proteomes" id="UP000663699"/>
    </source>
</evidence>
<dbReference type="GO" id="GO:0008270">
    <property type="term" value="F:zinc ion binding"/>
    <property type="evidence" value="ECO:0007669"/>
    <property type="project" value="UniProtKB-KW"/>
</dbReference>
<keyword evidence="8" id="KW-0238">DNA-binding</keyword>
<dbReference type="GO" id="GO:0000978">
    <property type="term" value="F:RNA polymerase II cis-regulatory region sequence-specific DNA binding"/>
    <property type="evidence" value="ECO:0007669"/>
    <property type="project" value="UniProtKB-ARBA"/>
</dbReference>
<evidence type="ECO:0000256" key="9">
    <source>
        <dbReference type="ARBA" id="ARBA00023163"/>
    </source>
</evidence>
<keyword evidence="15" id="KW-1185">Reference proteome</keyword>
<keyword evidence="12" id="KW-0472">Membrane</keyword>
<evidence type="ECO:0000256" key="2">
    <source>
        <dbReference type="ARBA" id="ARBA00006991"/>
    </source>
</evidence>
<comment type="similarity">
    <text evidence="2">Belongs to the krueppel C2H2-type zinc-finger protein family.</text>
</comment>
<comment type="subcellular location">
    <subcellularLocation>
        <location evidence="1">Nucleus</location>
    </subcellularLocation>
</comment>
<dbReference type="Proteomes" id="UP000663699">
    <property type="component" value="Chromosome 1"/>
</dbReference>
<dbReference type="PANTHER" id="PTHR16515">
    <property type="entry name" value="PR DOMAIN ZINC FINGER PROTEIN"/>
    <property type="match status" value="1"/>
</dbReference>
<dbReference type="SMART" id="SM00355">
    <property type="entry name" value="ZnF_C2H2"/>
    <property type="match status" value="2"/>
</dbReference>
<organism evidence="14 15">
    <name type="scientific">Pneumocystis wakefieldiae</name>
    <dbReference type="NCBI Taxonomy" id="38082"/>
    <lineage>
        <taxon>Eukaryota</taxon>
        <taxon>Fungi</taxon>
        <taxon>Dikarya</taxon>
        <taxon>Ascomycota</taxon>
        <taxon>Taphrinomycotina</taxon>
        <taxon>Pneumocystomycetes</taxon>
        <taxon>Pneumocystaceae</taxon>
        <taxon>Pneumocystis</taxon>
    </lineage>
</organism>
<evidence type="ECO:0000256" key="10">
    <source>
        <dbReference type="ARBA" id="ARBA00023242"/>
    </source>
</evidence>
<evidence type="ECO:0000259" key="13">
    <source>
        <dbReference type="PROSITE" id="PS00028"/>
    </source>
</evidence>
<name>A0A899FY79_9ASCO</name>
<dbReference type="InterPro" id="IPR036236">
    <property type="entry name" value="Znf_C2H2_sf"/>
</dbReference>
<dbReference type="Pfam" id="PF00096">
    <property type="entry name" value="zf-C2H2"/>
    <property type="match status" value="2"/>
</dbReference>
<keyword evidence="3" id="KW-0479">Metal-binding</keyword>
<dbReference type="GO" id="GO:0005634">
    <property type="term" value="C:nucleus"/>
    <property type="evidence" value="ECO:0007669"/>
    <property type="project" value="UniProtKB-SubCell"/>
</dbReference>
<accession>A0A899FY79</accession>
<keyword evidence="9" id="KW-0804">Transcription</keyword>
<gene>
    <name evidence="14" type="ORF">MERGE_000253</name>
</gene>
<evidence type="ECO:0000256" key="8">
    <source>
        <dbReference type="ARBA" id="ARBA00023125"/>
    </source>
</evidence>
<keyword evidence="4" id="KW-0677">Repeat</keyword>
<evidence type="ECO:0000256" key="6">
    <source>
        <dbReference type="ARBA" id="ARBA00022833"/>
    </source>
</evidence>
<dbReference type="InterPro" id="IPR050331">
    <property type="entry name" value="Zinc_finger"/>
</dbReference>
<keyword evidence="10" id="KW-0539">Nucleus</keyword>
<feature type="transmembrane region" description="Helical" evidence="12">
    <location>
        <begin position="22"/>
        <end position="42"/>
    </location>
</feature>
<evidence type="ECO:0000256" key="1">
    <source>
        <dbReference type="ARBA" id="ARBA00004123"/>
    </source>
</evidence>
<proteinExistence type="inferred from homology"/>
<evidence type="ECO:0000256" key="3">
    <source>
        <dbReference type="ARBA" id="ARBA00022723"/>
    </source>
</evidence>
<feature type="compositionally biased region" description="Polar residues" evidence="11">
    <location>
        <begin position="218"/>
        <end position="227"/>
    </location>
</feature>
<feature type="region of interest" description="Disordered" evidence="11">
    <location>
        <begin position="218"/>
        <end position="237"/>
    </location>
</feature>
<keyword evidence="12" id="KW-1133">Transmembrane helix</keyword>
<dbReference type="AlphaFoldDB" id="A0A899FY79"/>
<evidence type="ECO:0000256" key="11">
    <source>
        <dbReference type="SAM" id="MobiDB-lite"/>
    </source>
</evidence>
<dbReference type="SUPFAM" id="SSF57667">
    <property type="entry name" value="beta-beta-alpha zinc fingers"/>
    <property type="match status" value="1"/>
</dbReference>
<dbReference type="FunFam" id="3.30.160.60:FF:001156">
    <property type="entry name" value="Zinc finger protein 407"/>
    <property type="match status" value="1"/>
</dbReference>